<organism evidence="2 3">
    <name type="scientific">Magallana gigas</name>
    <name type="common">Pacific oyster</name>
    <name type="synonym">Crassostrea gigas</name>
    <dbReference type="NCBI Taxonomy" id="29159"/>
    <lineage>
        <taxon>Eukaryota</taxon>
        <taxon>Metazoa</taxon>
        <taxon>Spiralia</taxon>
        <taxon>Lophotrochozoa</taxon>
        <taxon>Mollusca</taxon>
        <taxon>Bivalvia</taxon>
        <taxon>Autobranchia</taxon>
        <taxon>Pteriomorphia</taxon>
        <taxon>Ostreida</taxon>
        <taxon>Ostreoidea</taxon>
        <taxon>Ostreidae</taxon>
        <taxon>Magallana</taxon>
    </lineage>
</organism>
<feature type="compositionally biased region" description="Basic and acidic residues" evidence="1">
    <location>
        <begin position="544"/>
        <end position="559"/>
    </location>
</feature>
<feature type="compositionally biased region" description="Polar residues" evidence="1">
    <location>
        <begin position="3762"/>
        <end position="3780"/>
    </location>
</feature>
<feature type="compositionally biased region" description="Basic and acidic residues" evidence="1">
    <location>
        <begin position="1458"/>
        <end position="1473"/>
    </location>
</feature>
<feature type="compositionally biased region" description="Polar residues" evidence="1">
    <location>
        <begin position="1477"/>
        <end position="1487"/>
    </location>
</feature>
<feature type="compositionally biased region" description="Basic and acidic residues" evidence="1">
    <location>
        <begin position="2531"/>
        <end position="2546"/>
    </location>
</feature>
<feature type="compositionally biased region" description="Basic and acidic residues" evidence="1">
    <location>
        <begin position="2574"/>
        <end position="2609"/>
    </location>
</feature>
<accession>A0A8W8KNZ6</accession>
<feature type="compositionally biased region" description="Low complexity" evidence="1">
    <location>
        <begin position="1202"/>
        <end position="1223"/>
    </location>
</feature>
<feature type="compositionally biased region" description="Basic and acidic residues" evidence="1">
    <location>
        <begin position="1847"/>
        <end position="1858"/>
    </location>
</feature>
<feature type="compositionally biased region" description="Polar residues" evidence="1">
    <location>
        <begin position="2727"/>
        <end position="2741"/>
    </location>
</feature>
<feature type="compositionally biased region" description="Basic and acidic residues" evidence="1">
    <location>
        <begin position="3516"/>
        <end position="3530"/>
    </location>
</feature>
<feature type="compositionally biased region" description="Basic residues" evidence="1">
    <location>
        <begin position="774"/>
        <end position="785"/>
    </location>
</feature>
<feature type="compositionally biased region" description="Basic and acidic residues" evidence="1">
    <location>
        <begin position="1920"/>
        <end position="1940"/>
    </location>
</feature>
<feature type="region of interest" description="Disordered" evidence="1">
    <location>
        <begin position="1639"/>
        <end position="1662"/>
    </location>
</feature>
<feature type="compositionally biased region" description="Polar residues" evidence="1">
    <location>
        <begin position="830"/>
        <end position="841"/>
    </location>
</feature>
<feature type="compositionally biased region" description="Gly residues" evidence="1">
    <location>
        <begin position="2238"/>
        <end position="2248"/>
    </location>
</feature>
<feature type="compositionally biased region" description="Basic and acidic residues" evidence="1">
    <location>
        <begin position="2003"/>
        <end position="2016"/>
    </location>
</feature>
<feature type="compositionally biased region" description="Basic and acidic residues" evidence="1">
    <location>
        <begin position="3445"/>
        <end position="3460"/>
    </location>
</feature>
<feature type="region of interest" description="Disordered" evidence="1">
    <location>
        <begin position="1016"/>
        <end position="1110"/>
    </location>
</feature>
<feature type="compositionally biased region" description="Low complexity" evidence="1">
    <location>
        <begin position="153"/>
        <end position="168"/>
    </location>
</feature>
<feature type="compositionally biased region" description="Low complexity" evidence="1">
    <location>
        <begin position="3189"/>
        <end position="3210"/>
    </location>
</feature>
<feature type="compositionally biased region" description="Basic and acidic residues" evidence="1">
    <location>
        <begin position="757"/>
        <end position="773"/>
    </location>
</feature>
<feature type="compositionally biased region" description="Low complexity" evidence="1">
    <location>
        <begin position="4200"/>
        <end position="4212"/>
    </location>
</feature>
<feature type="compositionally biased region" description="Basic and acidic residues" evidence="1">
    <location>
        <begin position="2444"/>
        <end position="2469"/>
    </location>
</feature>
<feature type="region of interest" description="Disordered" evidence="1">
    <location>
        <begin position="3003"/>
        <end position="3098"/>
    </location>
</feature>
<keyword evidence="3" id="KW-1185">Reference proteome</keyword>
<feature type="region of interest" description="Disordered" evidence="1">
    <location>
        <begin position="103"/>
        <end position="989"/>
    </location>
</feature>
<feature type="compositionally biased region" description="Basic and acidic residues" evidence="1">
    <location>
        <begin position="3714"/>
        <end position="3728"/>
    </location>
</feature>
<feature type="region of interest" description="Disordered" evidence="1">
    <location>
        <begin position="3685"/>
        <end position="3846"/>
    </location>
</feature>
<feature type="compositionally biased region" description="Low complexity" evidence="1">
    <location>
        <begin position="2838"/>
        <end position="2847"/>
    </location>
</feature>
<evidence type="ECO:0000313" key="2">
    <source>
        <dbReference type="EnsemblMetazoa" id="G24313.1:cds"/>
    </source>
</evidence>
<feature type="compositionally biased region" description="Basic and acidic residues" evidence="1">
    <location>
        <begin position="3126"/>
        <end position="3136"/>
    </location>
</feature>
<feature type="compositionally biased region" description="Basic and acidic residues" evidence="1">
    <location>
        <begin position="2494"/>
        <end position="2517"/>
    </location>
</feature>
<feature type="compositionally biased region" description="Basic and acidic residues" evidence="1">
    <location>
        <begin position="2790"/>
        <end position="2809"/>
    </location>
</feature>
<feature type="compositionally biased region" description="Polar residues" evidence="1">
    <location>
        <begin position="2036"/>
        <end position="2046"/>
    </location>
</feature>
<feature type="compositionally biased region" description="Low complexity" evidence="1">
    <location>
        <begin position="1143"/>
        <end position="1155"/>
    </location>
</feature>
<feature type="compositionally biased region" description="Low complexity" evidence="1">
    <location>
        <begin position="1961"/>
        <end position="2001"/>
    </location>
</feature>
<feature type="compositionally biased region" description="Basic and acidic residues" evidence="1">
    <location>
        <begin position="2335"/>
        <end position="2344"/>
    </location>
</feature>
<feature type="region of interest" description="Disordered" evidence="1">
    <location>
        <begin position="3626"/>
        <end position="3649"/>
    </location>
</feature>
<feature type="compositionally biased region" description="Low complexity" evidence="1">
    <location>
        <begin position="682"/>
        <end position="692"/>
    </location>
</feature>
<feature type="region of interest" description="Disordered" evidence="1">
    <location>
        <begin position="1885"/>
        <end position="2974"/>
    </location>
</feature>
<feature type="compositionally biased region" description="Basic and acidic residues" evidence="1">
    <location>
        <begin position="4118"/>
        <end position="4128"/>
    </location>
</feature>
<feature type="compositionally biased region" description="Basic and acidic residues" evidence="1">
    <location>
        <begin position="2422"/>
        <end position="2433"/>
    </location>
</feature>
<feature type="compositionally biased region" description="Basic and acidic residues" evidence="1">
    <location>
        <begin position="1750"/>
        <end position="1768"/>
    </location>
</feature>
<feature type="compositionally biased region" description="Polar residues" evidence="1">
    <location>
        <begin position="1258"/>
        <end position="1275"/>
    </location>
</feature>
<feature type="compositionally biased region" description="Low complexity" evidence="1">
    <location>
        <begin position="2102"/>
        <end position="2113"/>
    </location>
</feature>
<feature type="compositionally biased region" description="Low complexity" evidence="1">
    <location>
        <begin position="205"/>
        <end position="220"/>
    </location>
</feature>
<feature type="region of interest" description="Disordered" evidence="1">
    <location>
        <begin position="3168"/>
        <end position="3215"/>
    </location>
</feature>
<feature type="compositionally biased region" description="Basic and acidic residues" evidence="1">
    <location>
        <begin position="668"/>
        <end position="677"/>
    </location>
</feature>
<feature type="compositionally biased region" description="Polar residues" evidence="1">
    <location>
        <begin position="1775"/>
        <end position="1793"/>
    </location>
</feature>
<feature type="compositionally biased region" description="Polar residues" evidence="1">
    <location>
        <begin position="1544"/>
        <end position="1572"/>
    </location>
</feature>
<feature type="compositionally biased region" description="Low complexity" evidence="1">
    <location>
        <begin position="2133"/>
        <end position="2156"/>
    </location>
</feature>
<feature type="compositionally biased region" description="Basic and acidic residues" evidence="1">
    <location>
        <begin position="2874"/>
        <end position="2885"/>
    </location>
</feature>
<feature type="compositionally biased region" description="Polar residues" evidence="1">
    <location>
        <begin position="3297"/>
        <end position="3308"/>
    </location>
</feature>
<feature type="compositionally biased region" description="Low complexity" evidence="1">
    <location>
        <begin position="1497"/>
        <end position="1508"/>
    </location>
</feature>
<feature type="compositionally biased region" description="Polar residues" evidence="1">
    <location>
        <begin position="3368"/>
        <end position="3392"/>
    </location>
</feature>
<feature type="compositionally biased region" description="Basic and acidic residues" evidence="1">
    <location>
        <begin position="3586"/>
        <end position="3596"/>
    </location>
</feature>
<feature type="compositionally biased region" description="Basic and acidic residues" evidence="1">
    <location>
        <begin position="457"/>
        <end position="482"/>
    </location>
</feature>
<feature type="compositionally biased region" description="Basic and acidic residues" evidence="1">
    <location>
        <begin position="283"/>
        <end position="301"/>
    </location>
</feature>
<feature type="compositionally biased region" description="Basic and acidic residues" evidence="1">
    <location>
        <begin position="1705"/>
        <end position="1718"/>
    </location>
</feature>
<feature type="region of interest" description="Disordered" evidence="1">
    <location>
        <begin position="1124"/>
        <end position="1168"/>
    </location>
</feature>
<name>A0A8W8KNZ6_MAGGI</name>
<feature type="compositionally biased region" description="Basic and acidic residues" evidence="1">
    <location>
        <begin position="1156"/>
        <end position="1168"/>
    </location>
</feature>
<feature type="compositionally biased region" description="Polar residues" evidence="1">
    <location>
        <begin position="1357"/>
        <end position="1373"/>
    </location>
</feature>
<feature type="compositionally biased region" description="Low complexity" evidence="1">
    <location>
        <begin position="103"/>
        <end position="125"/>
    </location>
</feature>
<feature type="compositionally biased region" description="Basic and acidic residues" evidence="1">
    <location>
        <begin position="867"/>
        <end position="880"/>
    </location>
</feature>
<feature type="compositionally biased region" description="Polar residues" evidence="1">
    <location>
        <begin position="3464"/>
        <end position="3474"/>
    </location>
</feature>
<feature type="compositionally biased region" description="Basic and acidic residues" evidence="1">
    <location>
        <begin position="2935"/>
        <end position="2963"/>
    </location>
</feature>
<reference evidence="2" key="1">
    <citation type="submission" date="2022-08" db="UniProtKB">
        <authorList>
            <consortium name="EnsemblMetazoa"/>
        </authorList>
    </citation>
    <scope>IDENTIFICATION</scope>
    <source>
        <strain evidence="2">05x7-T-G4-1.051#20</strain>
    </source>
</reference>
<feature type="compositionally biased region" description="Gly residues" evidence="1">
    <location>
        <begin position="251"/>
        <end position="261"/>
    </location>
</feature>
<feature type="compositionally biased region" description="Basic and acidic residues" evidence="1">
    <location>
        <begin position="348"/>
        <end position="357"/>
    </location>
</feature>
<feature type="compositionally biased region" description="Polar residues" evidence="1">
    <location>
        <begin position="1585"/>
        <end position="1598"/>
    </location>
</feature>
<feature type="compositionally biased region" description="Basic and acidic residues" evidence="1">
    <location>
        <begin position="1071"/>
        <end position="1093"/>
    </location>
</feature>
<feature type="compositionally biased region" description="Low complexity" evidence="1">
    <location>
        <begin position="3484"/>
        <end position="3495"/>
    </location>
</feature>
<feature type="compositionally biased region" description="Polar residues" evidence="1">
    <location>
        <begin position="2478"/>
        <end position="2493"/>
    </location>
</feature>
<evidence type="ECO:0000256" key="1">
    <source>
        <dbReference type="SAM" id="MobiDB-lite"/>
    </source>
</evidence>
<feature type="compositionally biased region" description="Basic and acidic residues" evidence="1">
    <location>
        <begin position="918"/>
        <end position="928"/>
    </location>
</feature>
<feature type="compositionally biased region" description="Basic and acidic residues" evidence="1">
    <location>
        <begin position="3010"/>
        <end position="3020"/>
    </location>
</feature>
<feature type="compositionally biased region" description="Polar residues" evidence="1">
    <location>
        <begin position="1310"/>
        <end position="1321"/>
    </location>
</feature>
<protein>
    <submittedName>
        <fullName evidence="2">Uncharacterized protein</fullName>
    </submittedName>
</protein>
<feature type="region of interest" description="Disordered" evidence="1">
    <location>
        <begin position="4115"/>
        <end position="4135"/>
    </location>
</feature>
<feature type="compositionally biased region" description="Polar residues" evidence="1">
    <location>
        <begin position="3531"/>
        <end position="3559"/>
    </location>
</feature>
<feature type="region of interest" description="Disordered" evidence="1">
    <location>
        <begin position="1258"/>
        <end position="1609"/>
    </location>
</feature>
<feature type="compositionally biased region" description="Polar residues" evidence="1">
    <location>
        <begin position="491"/>
        <end position="506"/>
    </location>
</feature>
<feature type="compositionally biased region" description="Polar residues" evidence="1">
    <location>
        <begin position="3421"/>
        <end position="3431"/>
    </location>
</feature>
<feature type="compositionally biased region" description="Basic and acidic residues" evidence="1">
    <location>
        <begin position="3994"/>
        <end position="4003"/>
    </location>
</feature>
<feature type="compositionally biased region" description="Basic and acidic residues" evidence="1">
    <location>
        <begin position="3907"/>
        <end position="3927"/>
    </location>
</feature>
<feature type="compositionally biased region" description="Polar residues" evidence="1">
    <location>
        <begin position="929"/>
        <end position="947"/>
    </location>
</feature>
<feature type="compositionally biased region" description="Basic residues" evidence="1">
    <location>
        <begin position="3793"/>
        <end position="3805"/>
    </location>
</feature>
<feature type="compositionally biased region" description="Basic and acidic residues" evidence="1">
    <location>
        <begin position="887"/>
        <end position="898"/>
    </location>
</feature>
<feature type="compositionally biased region" description="Basic and acidic residues" evidence="1">
    <location>
        <begin position="3737"/>
        <end position="3755"/>
    </location>
</feature>
<feature type="compositionally biased region" description="Basic and acidic residues" evidence="1">
    <location>
        <begin position="2905"/>
        <end position="2915"/>
    </location>
</feature>
<feature type="compositionally biased region" description="Basic and acidic residues" evidence="1">
    <location>
        <begin position="507"/>
        <end position="530"/>
    </location>
</feature>
<feature type="compositionally biased region" description="Basic and acidic residues" evidence="1">
    <location>
        <begin position="435"/>
        <end position="446"/>
    </location>
</feature>
<feature type="region of interest" description="Disordered" evidence="1">
    <location>
        <begin position="3110"/>
        <end position="3155"/>
    </location>
</feature>
<feature type="compositionally biased region" description="Polar residues" evidence="1">
    <location>
        <begin position="2916"/>
        <end position="2934"/>
    </location>
</feature>
<feature type="compositionally biased region" description="Basic and acidic residues" evidence="1">
    <location>
        <begin position="638"/>
        <end position="656"/>
    </location>
</feature>
<feature type="compositionally biased region" description="Polar residues" evidence="1">
    <location>
        <begin position="849"/>
        <end position="861"/>
    </location>
</feature>
<feature type="compositionally biased region" description="Basic and acidic residues" evidence="1">
    <location>
        <begin position="948"/>
        <end position="976"/>
    </location>
</feature>
<dbReference type="EnsemblMetazoa" id="G24313.1">
    <property type="protein sequence ID" value="G24313.1:cds"/>
    <property type="gene ID" value="G24313"/>
</dbReference>
<feature type="compositionally biased region" description="Basic and acidic residues" evidence="1">
    <location>
        <begin position="3884"/>
        <end position="3896"/>
    </location>
</feature>
<feature type="compositionally biased region" description="Low complexity" evidence="1">
    <location>
        <begin position="3948"/>
        <end position="3988"/>
    </location>
</feature>
<feature type="compositionally biased region" description="Basic and acidic residues" evidence="1">
    <location>
        <begin position="803"/>
        <end position="822"/>
    </location>
</feature>
<feature type="compositionally biased region" description="Basic and acidic residues" evidence="1">
    <location>
        <begin position="587"/>
        <end position="622"/>
    </location>
</feature>
<feature type="compositionally biased region" description="Polar residues" evidence="1">
    <location>
        <begin position="740"/>
        <end position="754"/>
    </location>
</feature>
<feature type="compositionally biased region" description="Low complexity" evidence="1">
    <location>
        <begin position="2670"/>
        <end position="2679"/>
    </location>
</feature>
<feature type="compositionally biased region" description="Basic and acidic residues" evidence="1">
    <location>
        <begin position="2625"/>
        <end position="2643"/>
    </location>
</feature>
<feature type="compositionally biased region" description="Basic and acidic residues" evidence="1">
    <location>
        <begin position="1529"/>
        <end position="1543"/>
    </location>
</feature>
<proteinExistence type="predicted"/>
<feature type="compositionally biased region" description="Basic and acidic residues" evidence="1">
    <location>
        <begin position="1322"/>
        <end position="1333"/>
    </location>
</feature>
<evidence type="ECO:0000313" key="3">
    <source>
        <dbReference type="Proteomes" id="UP000005408"/>
    </source>
</evidence>
<feature type="region of interest" description="Disordered" evidence="1">
    <location>
        <begin position="3872"/>
        <end position="4078"/>
    </location>
</feature>
<feature type="compositionally biased region" description="Basic residues" evidence="1">
    <location>
        <begin position="1806"/>
        <end position="1818"/>
    </location>
</feature>
<feature type="compositionally biased region" description="Polar residues" evidence="1">
    <location>
        <begin position="169"/>
        <end position="178"/>
    </location>
</feature>
<feature type="compositionally biased region" description="Polar residues" evidence="1">
    <location>
        <begin position="4023"/>
        <end position="4032"/>
    </location>
</feature>
<feature type="compositionally biased region" description="Basic and acidic residues" evidence="1">
    <location>
        <begin position="2655"/>
        <end position="2664"/>
    </location>
</feature>
<feature type="compositionally biased region" description="Basic and acidic residues" evidence="1">
    <location>
        <begin position="2744"/>
        <end position="2760"/>
    </location>
</feature>
<feature type="compositionally biased region" description="Polar residues" evidence="1">
    <location>
        <begin position="1381"/>
        <end position="1405"/>
    </location>
</feature>
<sequence length="4237" mass="468450">MMFAVTGEKLESVNSGPGVGLVRSFTQVHHLTATGSVADTSAVRISRRRYISRPGSADLPYSSYALSNHDYSGPSYNGYSSSLDPHTYEIMSKYTGGYDYPQSSATRSYSTGSSSGSQALGSSYGHTSGGHQSSQRPQRHASYGSSYDIGTRYSGSSDIGSKYSGSSDTGNRYSTSDIGSRYGGSSDPSSRYGGGSTDYGTKYVGSSDLGSRYSGSSDLGTKYTSSDLGSKYTSSDLGTKYGGSSDSRTKYGGGGEFGTSYGGASSEKYGGATSIDNSSRGHQGSELKPKYSNRYGDKEDSNLPETQTTRKVRPPYERYKPLPADDNPPQSQDVDVQEIRSRSLRYRGNRDDKKETPPDATQIKGSFQMYRSRKPSDIGGSSDLEKPVFSSVEDSVESLNSASFNEKWKRGSSGDSQRGLEQTRDSLEKPSFGSFEKDSFENKDSTEFSQLAPWKQRKLEREQKEKRELERAKEESEKKSEQATKMLPSQRVPTQTKEQTTDQTNEQEVKRRNILEKLERPKSVDADAIKHLLLTSESPLLRSRYREAVRKRDHLKDSVDGASDISQDSESKSRESSQAKEWSSAKALHESLRHKEDVKVKETGETASENVRKSLARIEDLKNSVQQCDEVPKSQPNRSERLKQDNMEQNRLDPKKRILVSSRSNVDSVRDSVKQTDVEQNSSSVPKTTVSKTSDETQSIKPESLYSRKKLSSSDSKDETNKSEIKNPDTATSDDKLSKYYSSGSQEKIQTNVQLYKDSKSESEKKEEGEKAPSKRAIRLGRARHHGQEGPSLVKHMSDLLFEDPKSIRSERKHASEEKDTTSNKPPAEKSSSILRTSKAFSDTEKPTPDSSTISRSNRSADTVVKSIDDKLKSQEDKTLKSALDTSPKETDAVDKPRFQRVYGRAKTTDVSSLLVKKAAEQKTDNKTSHNLSKTTDSVGSKSSTPMTEERTRTQERSKTPLAKIEEKPRDSEGKQPECGGDLTFPSAFSVDVNQMSRAERIARYKEERKKQLAHLATMFTEPSDKGGGKELVPSLFTSSREGGEGSLGRSKSMREGSPQKFSSPVARSKSLREDLSLKKEATESVPETEKEAPPSTEMESFDESGKAIPLTMKIAQNKKLFEKKLSEDEDTKTWHRRSLTDSPLEGNSRRSSSSSDRRSLGDESSIEKLKHRYLFGTDFSEAKTKRQSLTQEVAPSPPQLDTSTSSDEVTSTTAMSSSISSEDPSKSEEILFDMKKARQAFSKPEPVQSFMFGTAFSSSKETKPDSNLVSTGNSKLLEAERTGFVEEDSDAARSQKRRRQLPTIPSALGTGSPTDSVSSKNESESDLSRQKNETVQTVLAPEPQIARAKVFDGKSRTSLLSSKATDNVSSPVSKRLEGKTTVSGIHSTDNLVSNEKNLSKSDVISSPLVRKTATPKTVSKSVTHKPDEKPVSHNVTLSTTDTMSQERTKYAQQVPSKTERIIKEQVSAKDTESQDTDTTNKAGSRSTKLRRRSPVRSRSSVTPVKKSIPAKTDQVQDDSKVSTTSETSKSKVEKLHTYKKPDSTQNVPAKTADTKQSTTEASKAATQQLSHKLQDQPRKLLRQGKSQSKAEQNTQEVKPTKTDKTRPKAEVTLAPELHETLESQFMVPTKTLTKSCDERVANADSSPRPENVPNFGTIPDSESALKFDISREEMVLNGEAVSKSELVSKAAVTRQTFKQVPVTEELKYETSESEHTGVENVPRSHSTPEPETALKYDQPRAEMVLNLEKVSKRESLARTEVKQKQETYEAEQVSEGSTTEGGQVSEGSTTEGGQVKKSTEESGKPAKKRSFKIRHSRSMSDRPGKSSVHRSKTISERELQVASPRKTGDVKPSKDDISQILMRSQETNLDDLLMENVDYLSDIETNDPWGVHKAGKKSEPGHLREGLHMRAKQAQSSLNKEESSSLESLDRKLKSDKASHQKVIQPNQTAAEKHRKDISTSKSVSASSTLAQPSISTAKTQATSSTSSQPSSYSSQPSTIDLDQRNSSDHLHTSLEETSQTLREVAQSAGEVTPPASNSETSMEQQGREIEQKKRRKDKSAMRKSQINAGQEDSEGRRRYISRPGSADLPYSSYALSNHDYSGPSYNGYSSSLDPHTYEIMSKYTGGYDYPQSSATRSYSTGSSSGSQALGSSYGHTSGGHQSSQRPQRHASYGSSYDIGTRYHGSSDIGSKYSGSSDTGNRYSTSDIGSRYGGSSDPRSRYGGTKYGGSSDSRTKYGGGGEFGTSYGGASSEKYGGATSIDNSSRGHQGSELKPKYSNRYGDKEDSNLPETQTTRKVRPPYERYKPLPADDNPPQSQDVDVQEIRSRSLRYRGNRDDKKETPPDATQIKGSFQMYRSRKPSDIGGSSDLEKPVFSSVEDSVESLNSASFNEKWKRGSSGDSQRGLEQTRDSLEKPSFGSFEKDSFENKDSTEFSQLAPWKQRKLEREQKEKRELERAKEESEKKSEQATKILPSQRVPTQTKEQTTDQTNEQEVKRRNILEKLERPKSVDADAIKHLLLTSESPLLRSRYREAVRKRDHLKDSVDGASDISQDSESKSRESSQAKEWSSAKALHESLRHKEDVKVKETGETASENVRKSLARIEDLKNSVQQCDEVPKSQPNRSERLKQDNMEQNRLDPKKRILVSSRSNVDSVRDSVKQTDVEQNNSSVPKTTVSKTSDKTQSIKPESLYSRKKLSSSDSKDETNKSEIKNPDTATSDDKLSKYYSSGSQEKIQTNVQLYKDSKSESEKKEEGEKAPSKRAIRLGRARHHGQEGPSLVKHMSDLLFEDPKSIRSERKHASEEKDTTSNKPPAEKSSSILRTSKAFSDTEKPTPDSSTSSRSIRSADTVVKSIDDKLKSQEDKTLKSALDTSPKETDAVDKPRFQRVYGRAKTTDVSSLLVKKAAEQKTDNKTSHNLSKTTDSVGSKSSTPMTEERTRTQERSKTLLAKIEEKPRDSEGKQPECGGDLTFPSAFSVDVNQMSRAERIARYKEERKKQLAHLATMFTEPSDKGGGKEHVPSLFTSSREGGEGSLGRSKSMREGSPQKFSSPVARSKSLREDLSLKKEATESVPETENETPPSTEMESFDESGKAIPLTMKIAQNKKLFEKKLSEDEDTKTWHRRSLTDSPREGNSRRSSSSSDRRSLGDESSIEKLKHRYLFGTDFSEAKTKRQSLTQEVAPSPPQLDTSTSSDEVTSTTAMSSSISSEDPSKSEEILFDMKKARQAFSKPEPVQSFMFGTAFSSSKETKPDSNLVSTGNSKLLEAERTGFVEEDSDAARSQKRRRQLPTIPSALGTGSPTDSVSSKNESESDLSRQKNETVQTVLAPEPQIARAKVFDGKSRTSLLSSKATDNVSSPVSKRLEGKTTVSGIHSTDNLVSNEKNLSKSDVISSPLVRKTATPKTVSKSVTHKPDEKPVSHNVTLSTTDTMSQERTKHAQQVPSKTERIIKEQVSAKDTESQDTDTTNKAGSRSTKLRRRSPVRSRSSVTPVKKSIPAKTDQVQDDSKVSTTSETSKSKVEKLHTYKKPDSTQNVPAKTADTKQSTTEASKAATQQLSHKLQDQPRKLLRQGKSQSKAEQNIQEVKPTKTDKTRPKAEVTLAPELHETLESQFMVPTKTLTKSCDERVANADSSPRPENVPNFGTIPDSESALKFDISREEMVLNGEAVSKSELVSKAAVTRQTFKQVPVTEELKYETSESEHTGVENVPRSHSTPEPETALKYDQPRAEMVLNPEKVSKRESLARTEVKQKQETYEAEQVSEGSTTEGGQVSEGSTTEGGQVKKSTEESGKPAKKRSFKIRHSRSMSDRPGKSSVHRSKTISERELQVANPRKTGDVKPSKDDISQILMRSQETNLDDLLMENVDYLSDIETNDPWGVHKAGKKSEPGHLREGLHMRAKQAQSSLNKEESSSLESLDRKLKSDKASHQKVIQPNQTAAEKHRKDISTSKSVSASSTLAQPSISTAKTQATSSTSSQPSSYSSQPSTINLDQRNSSDHLHTSLEETSQTLREVAQSAGEVTPPASNSETSMEQQDREIEQKKRRKDKSAMRKSQINAGQEDSEGVRGKTLDNPQDDLDVKDARGISFTLPMRMLSKECTTNHIPKHSVTNHFVKSRHHDNGTSSEHHQTQSGRSSVLETILPSKFSIPSKVSSVINRFSGEFGDKNVDLTTVKKPEEKAPRHIPIVRRKNDFSSLLQKFSGSDRSSGESGDSSPRRRVNLHRQEACAVGSSDDFGQS</sequence>
<dbReference type="Proteomes" id="UP000005408">
    <property type="component" value="Unassembled WGS sequence"/>
</dbReference>
<feature type="compositionally biased region" description="Polar residues" evidence="1">
    <location>
        <begin position="1434"/>
        <end position="1444"/>
    </location>
</feature>
<feature type="compositionally biased region" description="Basic and acidic residues" evidence="1">
    <location>
        <begin position="569"/>
        <end position="578"/>
    </location>
</feature>
<feature type="compositionally biased region" description="Basic and acidic residues" evidence="1">
    <location>
        <begin position="2270"/>
        <end position="2288"/>
    </location>
</feature>
<feature type="compositionally biased region" description="Polar residues" evidence="1">
    <location>
        <begin position="222"/>
        <end position="246"/>
    </location>
</feature>
<feature type="compositionally biased region" description="Basic and acidic residues" evidence="1">
    <location>
        <begin position="715"/>
        <end position="738"/>
    </location>
</feature>
<feature type="compositionally biased region" description="Low complexity" evidence="1">
    <location>
        <begin position="3071"/>
        <end position="3086"/>
    </location>
</feature>
<feature type="compositionally biased region" description="Basic and acidic residues" evidence="1">
    <location>
        <begin position="1897"/>
        <end position="1909"/>
    </location>
</feature>
<feature type="compositionally biased region" description="Polar residues" evidence="1">
    <location>
        <begin position="2817"/>
        <end position="2828"/>
    </location>
</feature>
<feature type="compositionally biased region" description="Polar residues" evidence="1">
    <location>
        <begin position="3245"/>
        <end position="3262"/>
    </location>
</feature>
<feature type="compositionally biased region" description="Polar residues" evidence="1">
    <location>
        <begin position="3344"/>
        <end position="3360"/>
    </location>
</feature>
<feature type="region of interest" description="Disordered" evidence="1">
    <location>
        <begin position="3245"/>
        <end position="3596"/>
    </location>
</feature>
<feature type="compositionally biased region" description="Basic and acidic residues" evidence="1">
    <location>
        <begin position="3309"/>
        <end position="3320"/>
    </location>
</feature>
<feature type="compositionally biased region" description="Basic and acidic residues" evidence="1">
    <location>
        <begin position="3834"/>
        <end position="3845"/>
    </location>
</feature>
<feature type="compositionally biased region" description="Low complexity" evidence="1">
    <location>
        <begin position="2187"/>
        <end position="2198"/>
    </location>
</feature>
<feature type="compositionally biased region" description="Polar residues" evidence="1">
    <location>
        <begin position="2199"/>
        <end position="2209"/>
    </location>
</feature>
<feature type="compositionally biased region" description="Basic and acidic residues" evidence="1">
    <location>
        <begin position="2854"/>
        <end position="2867"/>
    </location>
</feature>
<feature type="compositionally biased region" description="Basic and acidic residues" evidence="1">
    <location>
        <begin position="3143"/>
        <end position="3155"/>
    </location>
</feature>
<feature type="region of interest" description="Disordered" evidence="1">
    <location>
        <begin position="4194"/>
        <end position="4237"/>
    </location>
</feature>
<feature type="compositionally biased region" description="Basic residues" evidence="1">
    <location>
        <begin position="2761"/>
        <end position="2772"/>
    </location>
</feature>
<feature type="compositionally biased region" description="Basic and acidic residues" evidence="1">
    <location>
        <begin position="1727"/>
        <end position="1741"/>
    </location>
</feature>
<feature type="compositionally biased region" description="Basic and acidic residues" evidence="1">
    <location>
        <begin position="3692"/>
        <end position="3705"/>
    </location>
</feature>
<feature type="compositionally biased region" description="Basic and acidic residues" evidence="1">
    <location>
        <begin position="1599"/>
        <end position="1609"/>
    </location>
</feature>
<feature type="compositionally biased region" description="Basic and acidic residues" evidence="1">
    <location>
        <begin position="2556"/>
        <end position="2565"/>
    </location>
</feature>
<feature type="region of interest" description="Disordered" evidence="1">
    <location>
        <begin position="1181"/>
        <end position="1228"/>
    </location>
</feature>
<feature type="compositionally biased region" description="Polar residues" evidence="1">
    <location>
        <begin position="3572"/>
        <end position="3583"/>
    </location>
</feature>
<feature type="region of interest" description="Disordered" evidence="1">
    <location>
        <begin position="1701"/>
        <end position="1860"/>
    </location>
</feature>
<feature type="compositionally biased region" description="Basic and acidic residues" evidence="1">
    <location>
        <begin position="3058"/>
        <end position="3070"/>
    </location>
</feature>
<feature type="compositionally biased region" description="Basic and acidic residues" evidence="1">
    <location>
        <begin position="2702"/>
        <end position="2725"/>
    </location>
</feature>